<dbReference type="SMART" id="SM00822">
    <property type="entry name" value="PKS_KR"/>
    <property type="match status" value="1"/>
</dbReference>
<dbReference type="GO" id="GO:0016491">
    <property type="term" value="F:oxidoreductase activity"/>
    <property type="evidence" value="ECO:0007669"/>
    <property type="project" value="UniProtKB-KW"/>
</dbReference>
<dbReference type="PANTHER" id="PTHR43639">
    <property type="entry name" value="OXIDOREDUCTASE, SHORT-CHAIN DEHYDROGENASE/REDUCTASE FAMILY (AFU_ORTHOLOGUE AFUA_5G02870)"/>
    <property type="match status" value="1"/>
</dbReference>
<dbReference type="PANTHER" id="PTHR43639:SF1">
    <property type="entry name" value="SHORT-CHAIN DEHYDROGENASE_REDUCTASE FAMILY PROTEIN"/>
    <property type="match status" value="1"/>
</dbReference>
<evidence type="ECO:0000256" key="2">
    <source>
        <dbReference type="ARBA" id="ARBA00023002"/>
    </source>
</evidence>
<evidence type="ECO:0000256" key="1">
    <source>
        <dbReference type="ARBA" id="ARBA00006484"/>
    </source>
</evidence>
<dbReference type="InterPro" id="IPR057326">
    <property type="entry name" value="KR_dom"/>
</dbReference>
<evidence type="ECO:0000259" key="3">
    <source>
        <dbReference type="SMART" id="SM00822"/>
    </source>
</evidence>
<dbReference type="CDD" id="cd05233">
    <property type="entry name" value="SDR_c"/>
    <property type="match status" value="1"/>
</dbReference>
<dbReference type="Proteomes" id="UP000315400">
    <property type="component" value="Unassembled WGS sequence"/>
</dbReference>
<dbReference type="FunFam" id="3.40.50.720:FF:000084">
    <property type="entry name" value="Short-chain dehydrogenase reductase"/>
    <property type="match status" value="1"/>
</dbReference>
<organism evidence="4 5">
    <name type="scientific">Spiribacter salinus</name>
    <dbReference type="NCBI Taxonomy" id="1335746"/>
    <lineage>
        <taxon>Bacteria</taxon>
        <taxon>Pseudomonadati</taxon>
        <taxon>Pseudomonadota</taxon>
        <taxon>Gammaproteobacteria</taxon>
        <taxon>Chromatiales</taxon>
        <taxon>Ectothiorhodospiraceae</taxon>
        <taxon>Spiribacter</taxon>
    </lineage>
</organism>
<name>A0A540VV41_9GAMM</name>
<dbReference type="EMBL" id="VIFK01000008">
    <property type="protein sequence ID" value="TQF00628.1"/>
    <property type="molecule type" value="Genomic_DNA"/>
</dbReference>
<gene>
    <name evidence="4" type="ORF">FKY71_02570</name>
</gene>
<dbReference type="InterPro" id="IPR036291">
    <property type="entry name" value="NAD(P)-bd_dom_sf"/>
</dbReference>
<feature type="domain" description="Ketoreductase" evidence="3">
    <location>
        <begin position="7"/>
        <end position="188"/>
    </location>
</feature>
<accession>A0A540VV41</accession>
<proteinExistence type="inferred from homology"/>
<dbReference type="InterPro" id="IPR020904">
    <property type="entry name" value="Sc_DH/Rdtase_CS"/>
</dbReference>
<reference evidence="4 5" key="1">
    <citation type="submission" date="2019-06" db="EMBL/GenBank/DDBJ databases">
        <title>Metagenome assembled Genome of Spiribacter salinus SL48-SHIP from the microbial mat of Salt Lake 48 (Novosibirsk region, Russia).</title>
        <authorList>
            <person name="Shipova A."/>
            <person name="Rozanov A.S."/>
            <person name="Bryanskaya A.V."/>
            <person name="Peltek S.E."/>
        </authorList>
    </citation>
    <scope>NUCLEOTIDE SEQUENCE [LARGE SCALE GENOMIC DNA]</scope>
    <source>
        <strain evidence="4">SL48-SHIP-2</strain>
    </source>
</reference>
<dbReference type="Gene3D" id="3.40.50.720">
    <property type="entry name" value="NAD(P)-binding Rossmann-like Domain"/>
    <property type="match status" value="1"/>
</dbReference>
<evidence type="ECO:0000313" key="5">
    <source>
        <dbReference type="Proteomes" id="UP000315400"/>
    </source>
</evidence>
<keyword evidence="2" id="KW-0560">Oxidoreductase</keyword>
<dbReference type="PROSITE" id="PS00061">
    <property type="entry name" value="ADH_SHORT"/>
    <property type="match status" value="1"/>
</dbReference>
<dbReference type="Pfam" id="PF13561">
    <property type="entry name" value="adh_short_C2"/>
    <property type="match status" value="1"/>
</dbReference>
<comment type="similarity">
    <text evidence="1">Belongs to the short-chain dehydrogenases/reductases (SDR) family.</text>
</comment>
<dbReference type="InterPro" id="IPR002347">
    <property type="entry name" value="SDR_fam"/>
</dbReference>
<comment type="caution">
    <text evidence="4">The sequence shown here is derived from an EMBL/GenBank/DDBJ whole genome shotgun (WGS) entry which is preliminary data.</text>
</comment>
<sequence>MNEFSGRTVLISGAANPIGIGRATAEAFAREGANLALLDVDAEGLKTTAAAVHALGANAITTVCNVAKTNEVARAIAETRTNFGMVDVVICNAGIARRRPFLELTKSQLNEVMSVNFGGSCNLIQGALPDLIVRGGSVVCISSIAGSPWGWRRHADYSASKAAIEGMVRALAAEFAPQGVRMNAIAPGAIRTGQTTDAINSVGEEGLAALASQVPLQRIGDPADIADVALFLAGHRARYITGQTLVVDGGVTLGALD</sequence>
<dbReference type="PRINTS" id="PR00081">
    <property type="entry name" value="GDHRDH"/>
</dbReference>
<dbReference type="SUPFAM" id="SSF51735">
    <property type="entry name" value="NAD(P)-binding Rossmann-fold domains"/>
    <property type="match status" value="1"/>
</dbReference>
<evidence type="ECO:0000313" key="4">
    <source>
        <dbReference type="EMBL" id="TQF00628.1"/>
    </source>
</evidence>
<dbReference type="AlphaFoldDB" id="A0A540VV41"/>
<dbReference type="PRINTS" id="PR00080">
    <property type="entry name" value="SDRFAMILY"/>
</dbReference>
<protein>
    <submittedName>
        <fullName evidence="4">SDR family oxidoreductase</fullName>
    </submittedName>
</protein>